<organism evidence="2 3">
    <name type="scientific">Nocardia kruczakiae</name>
    <dbReference type="NCBI Taxonomy" id="261477"/>
    <lineage>
        <taxon>Bacteria</taxon>
        <taxon>Bacillati</taxon>
        <taxon>Actinomycetota</taxon>
        <taxon>Actinomycetes</taxon>
        <taxon>Mycobacteriales</taxon>
        <taxon>Nocardiaceae</taxon>
        <taxon>Nocardia</taxon>
    </lineage>
</organism>
<dbReference type="Pfam" id="PF11716">
    <property type="entry name" value="MDMPI_N"/>
    <property type="match status" value="1"/>
</dbReference>
<dbReference type="SUPFAM" id="SSF109854">
    <property type="entry name" value="DinB/YfiT-like putative metalloenzymes"/>
    <property type="match status" value="1"/>
</dbReference>
<dbReference type="Gene3D" id="1.20.120.450">
    <property type="entry name" value="dinb family like domain"/>
    <property type="match status" value="1"/>
</dbReference>
<dbReference type="InterPro" id="IPR017517">
    <property type="entry name" value="Maleyloyr_isom"/>
</dbReference>
<dbReference type="NCBIfam" id="TIGR03083">
    <property type="entry name" value="maleylpyruvate isomerase family mycothiol-dependent enzyme"/>
    <property type="match status" value="1"/>
</dbReference>
<evidence type="ECO:0000313" key="3">
    <source>
        <dbReference type="Proteomes" id="UP001251217"/>
    </source>
</evidence>
<proteinExistence type="predicted"/>
<reference evidence="2 3" key="1">
    <citation type="submission" date="2023-07" db="EMBL/GenBank/DDBJ databases">
        <title>Sorghum-associated microbial communities from plants grown in Nebraska, USA.</title>
        <authorList>
            <person name="Schachtman D."/>
        </authorList>
    </citation>
    <scope>NUCLEOTIDE SEQUENCE [LARGE SCALE GENOMIC DNA]</scope>
    <source>
        <strain evidence="2 3">4272</strain>
    </source>
</reference>
<name>A0ABU1X706_9NOCA</name>
<comment type="caution">
    <text evidence="2">The sequence shown here is derived from an EMBL/GenBank/DDBJ whole genome shotgun (WGS) entry which is preliminary data.</text>
</comment>
<gene>
    <name evidence="2" type="ORF">J2W56_000029</name>
</gene>
<evidence type="ECO:0000313" key="2">
    <source>
        <dbReference type="EMBL" id="MDR7166311.1"/>
    </source>
</evidence>
<dbReference type="InterPro" id="IPR024344">
    <property type="entry name" value="MDMPI_metal-binding"/>
</dbReference>
<dbReference type="Proteomes" id="UP001251217">
    <property type="component" value="Unassembled WGS sequence"/>
</dbReference>
<evidence type="ECO:0000259" key="1">
    <source>
        <dbReference type="Pfam" id="PF11716"/>
    </source>
</evidence>
<dbReference type="InterPro" id="IPR034660">
    <property type="entry name" value="DinB/YfiT-like"/>
</dbReference>
<sequence>MSDVISRDALWAMAHAERAALADDLAELDDHQWARQSLCGRWTVEEVVAHLTAAASIGRLRWLVSVVGARFDFDEHNTRRLAEHRGRTPAETLERFRRIVTSTTAPSGHTAAWLGEVVVHAQDIRRPLGILREPSVEAATEVAKFYARRDFAVPSRSRIDGLRLEATDGPFTAGTGPLVTGTTIALTMAMAGRTAYLDDLSGPGVLALRQREVP</sequence>
<accession>A0ABU1X706</accession>
<keyword evidence="3" id="KW-1185">Reference proteome</keyword>
<dbReference type="EMBL" id="JAVDWW010000001">
    <property type="protein sequence ID" value="MDR7166311.1"/>
    <property type="molecule type" value="Genomic_DNA"/>
</dbReference>
<feature type="domain" description="Mycothiol-dependent maleylpyruvate isomerase metal-binding" evidence="1">
    <location>
        <begin position="15"/>
        <end position="104"/>
    </location>
</feature>
<protein>
    <submittedName>
        <fullName evidence="2">Uncharacterized protein (TIGR03083 family)</fullName>
    </submittedName>
</protein>